<evidence type="ECO:0000256" key="6">
    <source>
        <dbReference type="SAM" id="Phobius"/>
    </source>
</evidence>
<accession>A0AAP0JQ20</accession>
<dbReference type="GO" id="GO:0016020">
    <property type="term" value="C:membrane"/>
    <property type="evidence" value="ECO:0007669"/>
    <property type="project" value="UniProtKB-SubCell"/>
</dbReference>
<keyword evidence="3" id="KW-0808">Transferase</keyword>
<evidence type="ECO:0000256" key="1">
    <source>
        <dbReference type="ARBA" id="ARBA00004606"/>
    </source>
</evidence>
<comment type="caution">
    <text evidence="7">The sequence shown here is derived from an EMBL/GenBank/DDBJ whole genome shotgun (WGS) entry which is preliminary data.</text>
</comment>
<dbReference type="Pfam" id="PF02485">
    <property type="entry name" value="Branch"/>
    <property type="match status" value="1"/>
</dbReference>
<dbReference type="PANTHER" id="PTHR45719:SF10">
    <property type="entry name" value="CORE-2_I-BRANCHING BETA-1,6-N-ACETYLGLUCOSAMINYLTRANSFERASE FAMILY PROTEIN"/>
    <property type="match status" value="1"/>
</dbReference>
<dbReference type="PANTHER" id="PTHR45719">
    <property type="entry name" value="GLYCOSYLTRANSFERASE"/>
    <property type="match status" value="1"/>
</dbReference>
<keyword evidence="8" id="KW-1185">Reference proteome</keyword>
<gene>
    <name evidence="7" type="ORF">Sjap_008705</name>
</gene>
<evidence type="ECO:0000313" key="7">
    <source>
        <dbReference type="EMBL" id="KAK9138111.1"/>
    </source>
</evidence>
<keyword evidence="6" id="KW-0812">Transmembrane</keyword>
<evidence type="ECO:0000256" key="5">
    <source>
        <dbReference type="ARBA" id="ARBA00023180"/>
    </source>
</evidence>
<evidence type="ECO:0000256" key="3">
    <source>
        <dbReference type="ARBA" id="ARBA00022679"/>
    </source>
</evidence>
<keyword evidence="4 6" id="KW-0472">Membrane</keyword>
<comment type="subcellular location">
    <subcellularLocation>
        <location evidence="1">Membrane</location>
        <topology evidence="1">Single-pass type II membrane protein</topology>
    </subcellularLocation>
</comment>
<name>A0AAP0JQ20_9MAGN</name>
<sequence>MMESSTPQLHLHTTDHTPTKKRNLSCPLFTTSLFTLLFFIIIIIISTTHTSQHHHKRLLLHQSKSNSHSKSPTSPPPPPSVAYFLTGGDAQRLLRLLLSIYHPNNQYLLHLDRAAPQSHRLNLAVSIQASPVFRFFDNVNVVGSPDFANPRGGSALSSVLRGAAILIRYGRTWDWFVHLDARHYPLVTQDDLLHILSFQPKELNFVNHSSYIGWRESRRLKPIVVDPGLYLSENSDVFYGTQKRLLPSAFRLFTGSASAILSRKFIEFCILGSDNLPRTVLMYLSNTLSARTNYFQTVLCNSREFKRTVVNHNLQYSSGDELSISEEHKVGSNDFNKLIQSGAAFASEFTSDDPVLDQIDKEVLNRKPGRIAPGGWCLGNDDEDPCKVWGDSDILRPGPGARRLEKLMVKLLSNETLLSQRCKYE</sequence>
<organism evidence="7 8">
    <name type="scientific">Stephania japonica</name>
    <dbReference type="NCBI Taxonomy" id="461633"/>
    <lineage>
        <taxon>Eukaryota</taxon>
        <taxon>Viridiplantae</taxon>
        <taxon>Streptophyta</taxon>
        <taxon>Embryophyta</taxon>
        <taxon>Tracheophyta</taxon>
        <taxon>Spermatophyta</taxon>
        <taxon>Magnoliopsida</taxon>
        <taxon>Ranunculales</taxon>
        <taxon>Menispermaceae</taxon>
        <taxon>Menispermoideae</taxon>
        <taxon>Cissampelideae</taxon>
        <taxon>Stephania</taxon>
    </lineage>
</organism>
<reference evidence="7 8" key="1">
    <citation type="submission" date="2024-01" db="EMBL/GenBank/DDBJ databases">
        <title>Genome assemblies of Stephania.</title>
        <authorList>
            <person name="Yang L."/>
        </authorList>
    </citation>
    <scope>NUCLEOTIDE SEQUENCE [LARGE SCALE GENOMIC DNA]</scope>
    <source>
        <strain evidence="7">QJT</strain>
        <tissue evidence="7">Leaf</tissue>
    </source>
</reference>
<keyword evidence="5" id="KW-0325">Glycoprotein</keyword>
<keyword evidence="2" id="KW-0328">Glycosyltransferase</keyword>
<dbReference type="InterPro" id="IPR003406">
    <property type="entry name" value="Glyco_trans_14"/>
</dbReference>
<dbReference type="InterPro" id="IPR044610">
    <property type="entry name" value="GLCAT14A/B/C"/>
</dbReference>
<evidence type="ECO:0000313" key="8">
    <source>
        <dbReference type="Proteomes" id="UP001417504"/>
    </source>
</evidence>
<dbReference type="Proteomes" id="UP001417504">
    <property type="component" value="Unassembled WGS sequence"/>
</dbReference>
<dbReference type="EMBL" id="JBBNAE010000003">
    <property type="protein sequence ID" value="KAK9138111.1"/>
    <property type="molecule type" value="Genomic_DNA"/>
</dbReference>
<evidence type="ECO:0000256" key="2">
    <source>
        <dbReference type="ARBA" id="ARBA00022676"/>
    </source>
</evidence>
<dbReference type="GO" id="GO:0015020">
    <property type="term" value="F:glucuronosyltransferase activity"/>
    <property type="evidence" value="ECO:0007669"/>
    <property type="project" value="InterPro"/>
</dbReference>
<protein>
    <submittedName>
        <fullName evidence="7">Uncharacterized protein</fullName>
    </submittedName>
</protein>
<dbReference type="AlphaFoldDB" id="A0AAP0JQ20"/>
<evidence type="ECO:0000256" key="4">
    <source>
        <dbReference type="ARBA" id="ARBA00023136"/>
    </source>
</evidence>
<proteinExistence type="predicted"/>
<feature type="transmembrane region" description="Helical" evidence="6">
    <location>
        <begin position="28"/>
        <end position="47"/>
    </location>
</feature>
<keyword evidence="6" id="KW-1133">Transmembrane helix</keyword>